<dbReference type="RefSeq" id="WP_005254926.1">
    <property type="nucleotide sequence ID" value="NZ_BMDR01000015.1"/>
</dbReference>
<organism evidence="2 3">
    <name type="scientific">Acinetobacter vivianii</name>
    <dbReference type="NCBI Taxonomy" id="1776742"/>
    <lineage>
        <taxon>Bacteria</taxon>
        <taxon>Pseudomonadati</taxon>
        <taxon>Pseudomonadota</taxon>
        <taxon>Gammaproteobacteria</taxon>
        <taxon>Moraxellales</taxon>
        <taxon>Moraxellaceae</taxon>
        <taxon>Acinetobacter</taxon>
    </lineage>
</organism>
<feature type="signal peptide" evidence="1">
    <location>
        <begin position="1"/>
        <end position="18"/>
    </location>
</feature>
<evidence type="ECO:0000256" key="1">
    <source>
        <dbReference type="SAM" id="SignalP"/>
    </source>
</evidence>
<protein>
    <recommendedName>
        <fullName evidence="4">Lipoprotein</fullName>
    </recommendedName>
</protein>
<comment type="caution">
    <text evidence="2">The sequence shown here is derived from an EMBL/GenBank/DDBJ whole genome shotgun (WGS) entry which is preliminary data.</text>
</comment>
<proteinExistence type="predicted"/>
<accession>N9Q4L0</accession>
<sequence>MKKTIFLMLLSLASVACSSKGIDGEYNRIDQTAFEKENGMSSALVVTNKGTQVTLKNSWGDVPLSAVEKDKKLIVQYNNQDAYLMEQKDDLVILTDVDNPSQAYKFQKD</sequence>
<keyword evidence="1" id="KW-0732">Signal</keyword>
<feature type="chain" id="PRO_5004150846" description="Lipoprotein" evidence="1">
    <location>
        <begin position="19"/>
        <end position="109"/>
    </location>
</feature>
<gene>
    <name evidence="2" type="ORF">F892_00041</name>
</gene>
<evidence type="ECO:0000313" key="2">
    <source>
        <dbReference type="EMBL" id="ENX24891.1"/>
    </source>
</evidence>
<name>N9Q4L0_9GAMM</name>
<dbReference type="PROSITE" id="PS51257">
    <property type="entry name" value="PROKAR_LIPOPROTEIN"/>
    <property type="match status" value="1"/>
</dbReference>
<dbReference type="OrthoDB" id="6692036at2"/>
<dbReference type="EMBL" id="APRW01000001">
    <property type="protein sequence ID" value="ENX24891.1"/>
    <property type="molecule type" value="Genomic_DNA"/>
</dbReference>
<evidence type="ECO:0008006" key="4">
    <source>
        <dbReference type="Google" id="ProtNLM"/>
    </source>
</evidence>
<dbReference type="HOGENOM" id="CLU_2191271_0_0_6"/>
<dbReference type="PATRIC" id="fig|1217706.3.peg.32"/>
<reference evidence="2 3" key="1">
    <citation type="submission" date="2013-02" db="EMBL/GenBank/DDBJ databases">
        <title>The Genome Sequence of Acinetobacter sp. NIPH 2168.</title>
        <authorList>
            <consortium name="The Broad Institute Genome Sequencing Platform"/>
            <consortium name="The Broad Institute Genome Sequencing Center for Infectious Disease"/>
            <person name="Cerqueira G."/>
            <person name="Feldgarden M."/>
            <person name="Courvalin P."/>
            <person name="Perichon B."/>
            <person name="Grillot-Courvalin C."/>
            <person name="Clermont D."/>
            <person name="Rocha E."/>
            <person name="Yoon E.-J."/>
            <person name="Nemec A."/>
            <person name="Walker B."/>
            <person name="Young S.K."/>
            <person name="Zeng Q."/>
            <person name="Gargeya S."/>
            <person name="Fitzgerald M."/>
            <person name="Haas B."/>
            <person name="Abouelleil A."/>
            <person name="Alvarado L."/>
            <person name="Arachchi H.M."/>
            <person name="Berlin A.M."/>
            <person name="Chapman S.B."/>
            <person name="Dewar J."/>
            <person name="Goldberg J."/>
            <person name="Griggs A."/>
            <person name="Gujja S."/>
            <person name="Hansen M."/>
            <person name="Howarth C."/>
            <person name="Imamovic A."/>
            <person name="Larimer J."/>
            <person name="McCowan C."/>
            <person name="Murphy C."/>
            <person name="Neiman D."/>
            <person name="Pearson M."/>
            <person name="Priest M."/>
            <person name="Roberts A."/>
            <person name="Saif S."/>
            <person name="Shea T."/>
            <person name="Sisk P."/>
            <person name="Sykes S."/>
            <person name="Wortman J."/>
            <person name="Nusbaum C."/>
            <person name="Birren B."/>
        </authorList>
    </citation>
    <scope>NUCLEOTIDE SEQUENCE [LARGE SCALE GENOMIC DNA]</scope>
    <source>
        <strain evidence="2 3">NIPH 2168</strain>
    </source>
</reference>
<evidence type="ECO:0000313" key="3">
    <source>
        <dbReference type="Proteomes" id="UP000013173"/>
    </source>
</evidence>
<dbReference type="Proteomes" id="UP000013173">
    <property type="component" value="Unassembled WGS sequence"/>
</dbReference>
<keyword evidence="3" id="KW-1185">Reference proteome</keyword>
<dbReference type="GeneID" id="303685439"/>
<dbReference type="AlphaFoldDB" id="N9Q4L0"/>